<protein>
    <recommendedName>
        <fullName evidence="3">DSBA-like thioredoxin domain-containing protein</fullName>
    </recommendedName>
</protein>
<dbReference type="Gene3D" id="3.40.30.10">
    <property type="entry name" value="Glutaredoxin"/>
    <property type="match status" value="1"/>
</dbReference>
<name>A0A0B1SM82_OESDE</name>
<dbReference type="OrthoDB" id="5831763at2759"/>
<keyword evidence="2" id="KW-1185">Reference proteome</keyword>
<proteinExistence type="predicted"/>
<dbReference type="AlphaFoldDB" id="A0A0B1SM82"/>
<reference evidence="1 2" key="1">
    <citation type="submission" date="2014-03" db="EMBL/GenBank/DDBJ databases">
        <title>Draft genome of the hookworm Oesophagostomum dentatum.</title>
        <authorList>
            <person name="Mitreva M."/>
        </authorList>
    </citation>
    <scope>NUCLEOTIDE SEQUENCE [LARGE SCALE GENOMIC DNA]</scope>
    <source>
        <strain evidence="1 2">OD-Hann</strain>
    </source>
</reference>
<accession>A0A0B1SM82</accession>
<evidence type="ECO:0000313" key="2">
    <source>
        <dbReference type="Proteomes" id="UP000053660"/>
    </source>
</evidence>
<dbReference type="Proteomes" id="UP000053660">
    <property type="component" value="Unassembled WGS sequence"/>
</dbReference>
<sequence length="194" mass="22170">MLQLLGDIDFVPISDVKLALLQFGDRRTHRRRENSECDEVTSYPKLLGNTEFFAKEFKTTEDYLPPIDWKETYASVLAKGSILPALFLCSVKHNCPEHFVRAVEVVGERIWERRLPVHKGAHMSVCAREAGLPFVMSESIVSRLSHMDTRQLLEENSKEAFIHGVTFAPLFVSSNGSTVVFHNFHDFRAYLQKS</sequence>
<evidence type="ECO:0000313" key="1">
    <source>
        <dbReference type="EMBL" id="KHJ84320.1"/>
    </source>
</evidence>
<gene>
    <name evidence="1" type="ORF">OESDEN_15969</name>
</gene>
<evidence type="ECO:0008006" key="3">
    <source>
        <dbReference type="Google" id="ProtNLM"/>
    </source>
</evidence>
<dbReference type="EMBL" id="KN569080">
    <property type="protein sequence ID" value="KHJ84320.1"/>
    <property type="molecule type" value="Genomic_DNA"/>
</dbReference>
<organism evidence="1 2">
    <name type="scientific">Oesophagostomum dentatum</name>
    <name type="common">Nodular worm</name>
    <dbReference type="NCBI Taxonomy" id="61180"/>
    <lineage>
        <taxon>Eukaryota</taxon>
        <taxon>Metazoa</taxon>
        <taxon>Ecdysozoa</taxon>
        <taxon>Nematoda</taxon>
        <taxon>Chromadorea</taxon>
        <taxon>Rhabditida</taxon>
        <taxon>Rhabditina</taxon>
        <taxon>Rhabditomorpha</taxon>
        <taxon>Strongyloidea</taxon>
        <taxon>Strongylidae</taxon>
        <taxon>Oesophagostomum</taxon>
    </lineage>
</organism>